<dbReference type="EMBL" id="RHLK01000021">
    <property type="protein sequence ID" value="MVP02294.1"/>
    <property type="molecule type" value="Genomic_DNA"/>
</dbReference>
<evidence type="ECO:0000313" key="2">
    <source>
        <dbReference type="EMBL" id="MVP02294.1"/>
    </source>
</evidence>
<gene>
    <name evidence="2" type="ORF">EDM21_22690</name>
</gene>
<keyword evidence="3" id="KW-1185">Reference proteome</keyword>
<protein>
    <submittedName>
        <fullName evidence="2">Uncharacterized protein</fullName>
    </submittedName>
</protein>
<keyword evidence="1" id="KW-0472">Membrane</keyword>
<dbReference type="AlphaFoldDB" id="A0A7X3FM66"/>
<name>A0A7X3FM66_9BACL</name>
<dbReference type="RefSeq" id="WP_157338665.1">
    <property type="nucleotide sequence ID" value="NZ_RHLK01000021.1"/>
</dbReference>
<keyword evidence="1" id="KW-1133">Transmembrane helix</keyword>
<dbReference type="Proteomes" id="UP000490800">
    <property type="component" value="Unassembled WGS sequence"/>
</dbReference>
<evidence type="ECO:0000256" key="1">
    <source>
        <dbReference type="SAM" id="Phobius"/>
    </source>
</evidence>
<dbReference type="InterPro" id="IPR027387">
    <property type="entry name" value="Cytb/b6-like_sf"/>
</dbReference>
<accession>A0A7X3FM66</accession>
<dbReference type="Gene3D" id="1.20.810.10">
    <property type="entry name" value="Cytochrome Bc1 Complex, Chain C"/>
    <property type="match status" value="1"/>
</dbReference>
<proteinExistence type="predicted"/>
<evidence type="ECO:0000313" key="3">
    <source>
        <dbReference type="Proteomes" id="UP000490800"/>
    </source>
</evidence>
<sequence>MGNTRKRNVILFGLFSAVVAVVYYLIQLIQGMVLTLTYVPDVTRAYENVEVLNQQVSFDSSASMPYLLLVEIALFMLAGALITLICNKVIRRQNASNRV</sequence>
<keyword evidence="1" id="KW-0812">Transmembrane</keyword>
<reference evidence="2 3" key="1">
    <citation type="journal article" date="2019" name="Microorganisms">
        <title>Paenibacillus lutrae sp. nov., A Chitinolytic Species Isolated from A River Otter in Castril Natural Park, Granada, Spain.</title>
        <authorList>
            <person name="Rodriguez M."/>
            <person name="Reina J.C."/>
            <person name="Bejar V."/>
            <person name="Llamas I."/>
        </authorList>
    </citation>
    <scope>NUCLEOTIDE SEQUENCE [LARGE SCALE GENOMIC DNA]</scope>
    <source>
        <strain evidence="2 3">N10</strain>
    </source>
</reference>
<comment type="caution">
    <text evidence="2">The sequence shown here is derived from an EMBL/GenBank/DDBJ whole genome shotgun (WGS) entry which is preliminary data.</text>
</comment>
<organism evidence="2 3">
    <name type="scientific">Paenibacillus lutrae</name>
    <dbReference type="NCBI Taxonomy" id="2078573"/>
    <lineage>
        <taxon>Bacteria</taxon>
        <taxon>Bacillati</taxon>
        <taxon>Bacillota</taxon>
        <taxon>Bacilli</taxon>
        <taxon>Bacillales</taxon>
        <taxon>Paenibacillaceae</taxon>
        <taxon>Paenibacillus</taxon>
    </lineage>
</organism>
<dbReference type="OrthoDB" id="2622736at2"/>
<feature type="transmembrane region" description="Helical" evidence="1">
    <location>
        <begin position="9"/>
        <end position="26"/>
    </location>
</feature>
<feature type="transmembrane region" description="Helical" evidence="1">
    <location>
        <begin position="66"/>
        <end position="90"/>
    </location>
</feature>